<evidence type="ECO:0000313" key="8">
    <source>
        <dbReference type="Proteomes" id="UP001166004"/>
    </source>
</evidence>
<keyword evidence="5" id="KW-0961">Cell wall biogenesis/degradation</keyword>
<evidence type="ECO:0000256" key="2">
    <source>
        <dbReference type="ARBA" id="ARBA00007553"/>
    </source>
</evidence>
<dbReference type="EC" id="3.5.1.28" evidence="3"/>
<gene>
    <name evidence="7" type="ORF">VP91_00007270</name>
</gene>
<evidence type="ECO:0000256" key="4">
    <source>
        <dbReference type="ARBA" id="ARBA00022801"/>
    </source>
</evidence>
<keyword evidence="4" id="KW-0378">Hydrolase</keyword>
<proteinExistence type="inferred from homology"/>
<dbReference type="InterPro" id="IPR036365">
    <property type="entry name" value="PGBD-like_sf"/>
</dbReference>
<dbReference type="EMBL" id="LANA01000001">
    <property type="protein sequence ID" value="NMN67581.1"/>
    <property type="molecule type" value="Genomic_DNA"/>
</dbReference>
<feature type="domain" description="N-acetylmuramoyl-L-alanine amidase" evidence="6">
    <location>
        <begin position="10"/>
        <end position="148"/>
    </location>
</feature>
<name>A0ABX1T3X0_PELUQ</name>
<sequence>MAIKTLLNYSPNFNPEKRLSSQIKFIIFHYTGMKSESGALNRLTNIQSRVSSHYMIKNNGETVRMVPDLYIAWHAGKSSWKNYKNLNQSSIGIEITNPGHQFGYKRFKKKQIASLLKLSKFLIKKYKISSKNILGHADIAPERKNDPGEKFPWEYLFKNKIGIWHSLEKKNLIKNRKIKIKKTEERSFFKNLFAIGYSKKHQTSMNKAKYLRRLVKNFQRRFRQELINSKIDRECLLISEDLIKKYD</sequence>
<evidence type="ECO:0000259" key="6">
    <source>
        <dbReference type="SMART" id="SM00644"/>
    </source>
</evidence>
<dbReference type="PANTHER" id="PTHR30417:SF1">
    <property type="entry name" value="N-ACETYLMURAMOYL-L-ALANINE AMIDASE AMID"/>
    <property type="match status" value="1"/>
</dbReference>
<comment type="similarity">
    <text evidence="2">Belongs to the N-acetylmuramoyl-L-alanine amidase 2 family.</text>
</comment>
<dbReference type="CDD" id="cd06583">
    <property type="entry name" value="PGRP"/>
    <property type="match status" value="1"/>
</dbReference>
<evidence type="ECO:0000256" key="1">
    <source>
        <dbReference type="ARBA" id="ARBA00001561"/>
    </source>
</evidence>
<comment type="caution">
    <text evidence="7">The sequence shown here is derived from an EMBL/GenBank/DDBJ whole genome shotgun (WGS) entry which is preliminary data.</text>
</comment>
<dbReference type="Gene3D" id="3.40.80.10">
    <property type="entry name" value="Peptidoglycan recognition protein-like"/>
    <property type="match status" value="1"/>
</dbReference>
<evidence type="ECO:0000256" key="3">
    <source>
        <dbReference type="ARBA" id="ARBA00011901"/>
    </source>
</evidence>
<evidence type="ECO:0000256" key="5">
    <source>
        <dbReference type="ARBA" id="ARBA00023316"/>
    </source>
</evidence>
<comment type="catalytic activity">
    <reaction evidence="1">
        <text>Hydrolyzes the link between N-acetylmuramoyl residues and L-amino acid residues in certain cell-wall glycopeptides.</text>
        <dbReference type="EC" id="3.5.1.28"/>
    </reaction>
</comment>
<dbReference type="InterPro" id="IPR002502">
    <property type="entry name" value="Amidase_domain"/>
</dbReference>
<keyword evidence="8" id="KW-1185">Reference proteome</keyword>
<dbReference type="SUPFAM" id="SSF55846">
    <property type="entry name" value="N-acetylmuramoyl-L-alanine amidase-like"/>
    <property type="match status" value="1"/>
</dbReference>
<dbReference type="SMART" id="SM00644">
    <property type="entry name" value="Ami_2"/>
    <property type="match status" value="1"/>
</dbReference>
<dbReference type="Gene3D" id="1.10.101.10">
    <property type="entry name" value="PGBD-like superfamily/PGBD"/>
    <property type="match status" value="1"/>
</dbReference>
<dbReference type="Proteomes" id="UP001166004">
    <property type="component" value="Unassembled WGS sequence"/>
</dbReference>
<dbReference type="InterPro" id="IPR051206">
    <property type="entry name" value="NAMLAA_amidase_2"/>
</dbReference>
<dbReference type="InterPro" id="IPR036505">
    <property type="entry name" value="Amidase/PGRP_sf"/>
</dbReference>
<protein>
    <recommendedName>
        <fullName evidence="3">N-acetylmuramoyl-L-alanine amidase</fullName>
        <ecNumber evidence="3">3.5.1.28</ecNumber>
    </recommendedName>
</protein>
<dbReference type="Pfam" id="PF01510">
    <property type="entry name" value="Amidase_2"/>
    <property type="match status" value="1"/>
</dbReference>
<reference evidence="7 8" key="1">
    <citation type="submission" date="2019-07" db="EMBL/GenBank/DDBJ databases">
        <title>SAR11 Genome Evolution.</title>
        <authorList>
            <person name="Giovannoni S."/>
        </authorList>
    </citation>
    <scope>NUCLEOTIDE SEQUENCE [LARGE SCALE GENOMIC DNA]</scope>
    <source>
        <strain evidence="7 8">HTCC9565</strain>
    </source>
</reference>
<accession>A0ABX1T3X0</accession>
<evidence type="ECO:0000313" key="7">
    <source>
        <dbReference type="EMBL" id="NMN67581.1"/>
    </source>
</evidence>
<dbReference type="SUPFAM" id="SSF47090">
    <property type="entry name" value="PGBD-like"/>
    <property type="match status" value="1"/>
</dbReference>
<dbReference type="RefSeq" id="WP_169036067.1">
    <property type="nucleotide sequence ID" value="NZ_LANA01000001.1"/>
</dbReference>
<dbReference type="PANTHER" id="PTHR30417">
    <property type="entry name" value="N-ACETYLMURAMOYL-L-ALANINE AMIDASE AMID"/>
    <property type="match status" value="1"/>
</dbReference>
<dbReference type="InterPro" id="IPR036366">
    <property type="entry name" value="PGBDSf"/>
</dbReference>
<organism evidence="7 8">
    <name type="scientific">Pelagibacter ubique</name>
    <dbReference type="NCBI Taxonomy" id="198252"/>
    <lineage>
        <taxon>Bacteria</taxon>
        <taxon>Pseudomonadati</taxon>
        <taxon>Pseudomonadota</taxon>
        <taxon>Alphaproteobacteria</taxon>
        <taxon>Candidatus Pelagibacterales</taxon>
        <taxon>Candidatus Pelagibacteraceae</taxon>
        <taxon>Candidatus Pelagibacter</taxon>
    </lineage>
</organism>